<proteinExistence type="predicted"/>
<keyword evidence="2" id="KW-1185">Reference proteome</keyword>
<accession>A0ACB7ZS44</accession>
<protein>
    <submittedName>
        <fullName evidence="1">Cyanovirin-N</fullName>
    </submittedName>
</protein>
<comment type="caution">
    <text evidence="1">The sequence shown here is derived from an EMBL/GenBank/DDBJ whole genome shotgun (WGS) entry which is preliminary data.</text>
</comment>
<evidence type="ECO:0000313" key="1">
    <source>
        <dbReference type="EMBL" id="KAH7903966.1"/>
    </source>
</evidence>
<dbReference type="Proteomes" id="UP000790377">
    <property type="component" value="Unassembled WGS sequence"/>
</dbReference>
<sequence>MQLTHFQLLVAGLFVFAPSVAVAQNWYDTCQSTLPYVSGGYLYATCTTDSGTESSTALNLDACVANYGGQLACAADGDFTASCDSASCELAAEDISVMECYCENGSGSEVASLVDLDSCISNDNGILSCY</sequence>
<name>A0ACB7ZS44_9AGAM</name>
<gene>
    <name evidence="1" type="ORF">BJ138DRAFT_1167325</name>
</gene>
<evidence type="ECO:0000313" key="2">
    <source>
        <dbReference type="Proteomes" id="UP000790377"/>
    </source>
</evidence>
<reference evidence="1" key="1">
    <citation type="journal article" date="2021" name="New Phytol.">
        <title>Evolutionary innovations through gain and loss of genes in the ectomycorrhizal Boletales.</title>
        <authorList>
            <person name="Wu G."/>
            <person name="Miyauchi S."/>
            <person name="Morin E."/>
            <person name="Kuo A."/>
            <person name="Drula E."/>
            <person name="Varga T."/>
            <person name="Kohler A."/>
            <person name="Feng B."/>
            <person name="Cao Y."/>
            <person name="Lipzen A."/>
            <person name="Daum C."/>
            <person name="Hundley H."/>
            <person name="Pangilinan J."/>
            <person name="Johnson J."/>
            <person name="Barry K."/>
            <person name="LaButti K."/>
            <person name="Ng V."/>
            <person name="Ahrendt S."/>
            <person name="Min B."/>
            <person name="Choi I.G."/>
            <person name="Park H."/>
            <person name="Plett J.M."/>
            <person name="Magnuson J."/>
            <person name="Spatafora J.W."/>
            <person name="Nagy L.G."/>
            <person name="Henrissat B."/>
            <person name="Grigoriev I.V."/>
            <person name="Yang Z.L."/>
            <person name="Xu J."/>
            <person name="Martin F.M."/>
        </authorList>
    </citation>
    <scope>NUCLEOTIDE SEQUENCE</scope>
    <source>
        <strain evidence="1">ATCC 28755</strain>
    </source>
</reference>
<organism evidence="1 2">
    <name type="scientific">Hygrophoropsis aurantiaca</name>
    <dbReference type="NCBI Taxonomy" id="72124"/>
    <lineage>
        <taxon>Eukaryota</taxon>
        <taxon>Fungi</taxon>
        <taxon>Dikarya</taxon>
        <taxon>Basidiomycota</taxon>
        <taxon>Agaricomycotina</taxon>
        <taxon>Agaricomycetes</taxon>
        <taxon>Agaricomycetidae</taxon>
        <taxon>Boletales</taxon>
        <taxon>Coniophorineae</taxon>
        <taxon>Hygrophoropsidaceae</taxon>
        <taxon>Hygrophoropsis</taxon>
    </lineage>
</organism>
<dbReference type="EMBL" id="MU268673">
    <property type="protein sequence ID" value="KAH7903966.1"/>
    <property type="molecule type" value="Genomic_DNA"/>
</dbReference>